<sequence length="519" mass="56100">MKHPSFHARTTPDKVAYLMAGSGASLTYKQLESRSNQGAHLLRRMGVGAGGNIAILMENRLEFFEVMWAAHRSGVLYTAVSRHLGADEAGYIVNDCGAKILFLSEAYANLVPSLRERLQPEVAIVIAGAHDPSGAPTWRELCDREPETPIADECCGADLLYSSGTTGRPKGIVLEHEPGPIDTVNPLLTLLCETMGGMTAASVYLSPAPLYHAAPLRFTRTAANIGATTIVMEKFDPEAFLRLVEEHRVTHTQLVPTMFVRLLKLPEEVRAAADVSSLRCAIHAAAPCPVEIKERMIAWWGPVILEYYAGTEGNGVTVVDSEAWLKHPGTVGRSLIGSIVIADGDGHELPPGQIGRVYFDSGRDFVYRGDADKTEAAFLRPGCGTLGDIGSVDEEGYLYLSDRADYMIISGGVNIYPQETEDILICHPAVADAAVFGVPNEDLGEAVKAVVQLQDGAHPGPDMEAELIAYVRSRISSLKAPRSIDFRDQLPRTPTGKLMKRILKEEYKAAARAPSGALA</sequence>
<name>A0A8B2NL33_9HYPH</name>
<dbReference type="Proteomes" id="UP000249590">
    <property type="component" value="Unassembled WGS sequence"/>
</dbReference>
<dbReference type="InterPro" id="IPR042099">
    <property type="entry name" value="ANL_N_sf"/>
</dbReference>
<keyword evidence="4" id="KW-1185">Reference proteome</keyword>
<dbReference type="RefSeq" id="WP_111352145.1">
    <property type="nucleotide sequence ID" value="NZ_QHHQ01000010.1"/>
</dbReference>
<dbReference type="Gene3D" id="3.40.50.12780">
    <property type="entry name" value="N-terminal domain of ligase-like"/>
    <property type="match status" value="1"/>
</dbReference>
<evidence type="ECO:0000259" key="2">
    <source>
        <dbReference type="Pfam" id="PF13193"/>
    </source>
</evidence>
<evidence type="ECO:0000313" key="4">
    <source>
        <dbReference type="Proteomes" id="UP000249590"/>
    </source>
</evidence>
<dbReference type="PROSITE" id="PS00455">
    <property type="entry name" value="AMP_BINDING"/>
    <property type="match status" value="1"/>
</dbReference>
<dbReference type="GO" id="GO:0016405">
    <property type="term" value="F:CoA-ligase activity"/>
    <property type="evidence" value="ECO:0007669"/>
    <property type="project" value="TreeGrafter"/>
</dbReference>
<dbReference type="PANTHER" id="PTHR24096:SF323">
    <property type="entry name" value="BLR3536 PROTEIN"/>
    <property type="match status" value="1"/>
</dbReference>
<dbReference type="InterPro" id="IPR045851">
    <property type="entry name" value="AMP-bd_C_sf"/>
</dbReference>
<dbReference type="SUPFAM" id="SSF56801">
    <property type="entry name" value="Acetyl-CoA synthetase-like"/>
    <property type="match status" value="1"/>
</dbReference>
<accession>A0A8B2NL33</accession>
<feature type="domain" description="AMP-binding enzyme C-terminal" evidence="2">
    <location>
        <begin position="419"/>
        <end position="497"/>
    </location>
</feature>
<dbReference type="InterPro" id="IPR020845">
    <property type="entry name" value="AMP-binding_CS"/>
</dbReference>
<proteinExistence type="predicted"/>
<dbReference type="InterPro" id="IPR000873">
    <property type="entry name" value="AMP-dep_synth/lig_dom"/>
</dbReference>
<feature type="domain" description="AMP-dependent synthetase/ligase" evidence="1">
    <location>
        <begin position="7"/>
        <end position="360"/>
    </location>
</feature>
<dbReference type="EMBL" id="QHHQ01000010">
    <property type="protein sequence ID" value="RAH97037.1"/>
    <property type="molecule type" value="Genomic_DNA"/>
</dbReference>
<comment type="caution">
    <text evidence="3">The sequence shown here is derived from an EMBL/GenBank/DDBJ whole genome shotgun (WGS) entry which is preliminary data.</text>
</comment>
<organism evidence="3 4">
    <name type="scientific">Acuticoccus sediminis</name>
    <dbReference type="NCBI Taxonomy" id="2184697"/>
    <lineage>
        <taxon>Bacteria</taxon>
        <taxon>Pseudomonadati</taxon>
        <taxon>Pseudomonadota</taxon>
        <taxon>Alphaproteobacteria</taxon>
        <taxon>Hyphomicrobiales</taxon>
        <taxon>Amorphaceae</taxon>
        <taxon>Acuticoccus</taxon>
    </lineage>
</organism>
<dbReference type="OrthoDB" id="9803968at2"/>
<dbReference type="AlphaFoldDB" id="A0A8B2NL33"/>
<dbReference type="Pfam" id="PF13193">
    <property type="entry name" value="AMP-binding_C"/>
    <property type="match status" value="1"/>
</dbReference>
<evidence type="ECO:0000313" key="3">
    <source>
        <dbReference type="EMBL" id="RAH97037.1"/>
    </source>
</evidence>
<dbReference type="Pfam" id="PF00501">
    <property type="entry name" value="AMP-binding"/>
    <property type="match status" value="1"/>
</dbReference>
<protein>
    <submittedName>
        <fullName evidence="3">Acyl-CoA synthetase</fullName>
    </submittedName>
</protein>
<dbReference type="Gene3D" id="3.30.300.30">
    <property type="match status" value="1"/>
</dbReference>
<reference evidence="3 4" key="1">
    <citation type="submission" date="2018-05" db="EMBL/GenBank/DDBJ databases">
        <title>Acuticoccus sediminis sp. nov., isolated from deep-sea sediment of Indian Ocean.</title>
        <authorList>
            <person name="Liu X."/>
            <person name="Lai Q."/>
            <person name="Du Y."/>
            <person name="Sun F."/>
            <person name="Zhang X."/>
            <person name="Wang S."/>
            <person name="Shao Z."/>
        </authorList>
    </citation>
    <scope>NUCLEOTIDE SEQUENCE [LARGE SCALE GENOMIC DNA]</scope>
    <source>
        <strain evidence="3 4">PTG4-2</strain>
    </source>
</reference>
<dbReference type="PANTHER" id="PTHR24096">
    <property type="entry name" value="LONG-CHAIN-FATTY-ACID--COA LIGASE"/>
    <property type="match status" value="1"/>
</dbReference>
<gene>
    <name evidence="3" type="ORF">DLJ53_30655</name>
</gene>
<evidence type="ECO:0000259" key="1">
    <source>
        <dbReference type="Pfam" id="PF00501"/>
    </source>
</evidence>
<dbReference type="InterPro" id="IPR025110">
    <property type="entry name" value="AMP-bd_C"/>
</dbReference>